<accession>A0A9P6SXE7</accession>
<evidence type="ECO:0000256" key="2">
    <source>
        <dbReference type="SAM" id="MobiDB-lite"/>
    </source>
</evidence>
<proteinExistence type="predicted"/>
<feature type="region of interest" description="Disordered" evidence="2">
    <location>
        <begin position="470"/>
        <end position="490"/>
    </location>
</feature>
<organism evidence="3 4">
    <name type="scientific">Entomortierella chlamydospora</name>
    <dbReference type="NCBI Taxonomy" id="101097"/>
    <lineage>
        <taxon>Eukaryota</taxon>
        <taxon>Fungi</taxon>
        <taxon>Fungi incertae sedis</taxon>
        <taxon>Mucoromycota</taxon>
        <taxon>Mortierellomycotina</taxon>
        <taxon>Mortierellomycetes</taxon>
        <taxon>Mortierellales</taxon>
        <taxon>Mortierellaceae</taxon>
        <taxon>Entomortierella</taxon>
    </lineage>
</organism>
<gene>
    <name evidence="3" type="ORF">BGZ80_001979</name>
</gene>
<dbReference type="Gene3D" id="1.20.120.20">
    <property type="entry name" value="Apolipoprotein"/>
    <property type="match status" value="1"/>
</dbReference>
<feature type="coiled-coil region" evidence="1">
    <location>
        <begin position="104"/>
        <end position="197"/>
    </location>
</feature>
<keyword evidence="1" id="KW-0175">Coiled coil</keyword>
<keyword evidence="4" id="KW-1185">Reference proteome</keyword>
<reference evidence="3" key="1">
    <citation type="journal article" date="2020" name="Fungal Divers.">
        <title>Resolving the Mortierellaceae phylogeny through synthesis of multi-gene phylogenetics and phylogenomics.</title>
        <authorList>
            <person name="Vandepol N."/>
            <person name="Liber J."/>
            <person name="Desiro A."/>
            <person name="Na H."/>
            <person name="Kennedy M."/>
            <person name="Barry K."/>
            <person name="Grigoriev I.V."/>
            <person name="Miller A.N."/>
            <person name="O'Donnell K."/>
            <person name="Stajich J.E."/>
            <person name="Bonito G."/>
        </authorList>
    </citation>
    <scope>NUCLEOTIDE SEQUENCE</scope>
    <source>
        <strain evidence="3">NRRL 2769</strain>
    </source>
</reference>
<evidence type="ECO:0000313" key="4">
    <source>
        <dbReference type="Proteomes" id="UP000703661"/>
    </source>
</evidence>
<protein>
    <submittedName>
        <fullName evidence="3">Uncharacterized protein</fullName>
    </submittedName>
</protein>
<dbReference type="OrthoDB" id="2400993at2759"/>
<feature type="compositionally biased region" description="Low complexity" evidence="2">
    <location>
        <begin position="470"/>
        <end position="480"/>
    </location>
</feature>
<dbReference type="PANTHER" id="PTHR47652:SF3">
    <property type="entry name" value="MITOCHONDRIAL IMPORT INNER MEMBRANE TRANSLOCASE SUBUNIT TIM44"/>
    <property type="match status" value="1"/>
</dbReference>
<dbReference type="Proteomes" id="UP000703661">
    <property type="component" value="Unassembled WGS sequence"/>
</dbReference>
<comment type="caution">
    <text evidence="3">The sequence shown here is derived from an EMBL/GenBank/DDBJ whole genome shotgun (WGS) entry which is preliminary data.</text>
</comment>
<evidence type="ECO:0000313" key="3">
    <source>
        <dbReference type="EMBL" id="KAG0009875.1"/>
    </source>
</evidence>
<dbReference type="PANTHER" id="PTHR47652">
    <property type="entry name" value="MITOCHONDRIAL IMPORT INNER MEMBRANE TRANSLOCASE SUBUNIT TIM44"/>
    <property type="match status" value="1"/>
</dbReference>
<sequence length="777" mass="86738">MAEEPISTHTVKDDATTTIITHTTTIVSEHEGAFASLKEPIRGVVKNVRKTFRDYWFPTQTNQTEGGNDDDDGDDIYSDIHGDPSFLKSNSVLRRAYDYWKTLTQDADEAAKELVIEAKKARDEAAAEAKYAFFGYKREAREAYEAAEKKYEEALAAAERAHEEAREKAKSKWFQIVEMTEREVENVQDQAGDITHEKWDRFKAAVNSLVFNPPKYGCNPTSQYWFSFSDPSASWDCREIWDHPNRHDHRHQTIKTLPKKNIPIEKVHDTLSGLFTQAGNKAKNSPSFTSFESSLKPAKDYYLKVLDGVHRGEDGALKELDTIVDKIKADLNEAKYYEEQTDAWLTSQWNAVIDSAGDAKSQYERVFKNTIRNIKNSRTEIYNSILNNLQNAITTARNNIHSAYQATKDQVDKSRLHKAIQDATESFSRTLKDAEKMIKSMPKNAYENAIDTFHRDTDYLKAKLKKAATVASKSASSGSKHASKSGTSVIHEASKSASSIASRASDSASSLSQRASESISSAITQATDDAKSLVNDAQKSASSKYQSVTDKVRGDYEHATASISPMWGSPTPFSSKPVHRVQESYHKLMGNVHSQWFNQYDDNDLCASSVYGSILAIYFIFLANRTWRARNLRRMTDPRQTTVTIIKNDADQDPESGDHITTTKIEKFQGRPSAEDTFENDRNSFGTALAQFTSVVPVGLMLLSFLELSGFSRVALHSLFIGLIVSQLLQGGVLDVVLSQLGIVDGIHASGREIGIYMSWAVMGLAALANGIKTLHD</sequence>
<name>A0A9P6SXE7_9FUNG</name>
<dbReference type="EMBL" id="JAAAID010001473">
    <property type="protein sequence ID" value="KAG0009875.1"/>
    <property type="molecule type" value="Genomic_DNA"/>
</dbReference>
<dbReference type="AlphaFoldDB" id="A0A9P6SXE7"/>
<evidence type="ECO:0000256" key="1">
    <source>
        <dbReference type="SAM" id="Coils"/>
    </source>
</evidence>